<evidence type="ECO:0000313" key="2">
    <source>
        <dbReference type="EMBL" id="OCB92110.1"/>
    </source>
</evidence>
<keyword evidence="1" id="KW-0732">Signal</keyword>
<dbReference type="AlphaFoldDB" id="A0A9Q5I5L0"/>
<accession>A0A9Q5I5L0</accession>
<dbReference type="Proteomes" id="UP000757232">
    <property type="component" value="Unassembled WGS sequence"/>
</dbReference>
<gene>
    <name evidence="2" type="ORF">A7U60_g543</name>
</gene>
<evidence type="ECO:0000313" key="3">
    <source>
        <dbReference type="Proteomes" id="UP000757232"/>
    </source>
</evidence>
<reference evidence="2" key="1">
    <citation type="submission" date="2016-06" db="EMBL/GenBank/DDBJ databases">
        <title>Draft Genome sequence of the fungus Inonotus baumii.</title>
        <authorList>
            <person name="Zhu H."/>
            <person name="Lin W."/>
        </authorList>
    </citation>
    <scope>NUCLEOTIDE SEQUENCE</scope>
    <source>
        <strain evidence="2">821</strain>
    </source>
</reference>
<feature type="chain" id="PRO_5040480327" evidence="1">
    <location>
        <begin position="27"/>
        <end position="120"/>
    </location>
</feature>
<name>A0A9Q5I5L0_SANBA</name>
<protein>
    <submittedName>
        <fullName evidence="2">Uncharacterized protein</fullName>
    </submittedName>
</protein>
<dbReference type="OrthoDB" id="10608012at2759"/>
<evidence type="ECO:0000256" key="1">
    <source>
        <dbReference type="SAM" id="SignalP"/>
    </source>
</evidence>
<proteinExistence type="predicted"/>
<sequence length="120" mass="12618">MFNSKFYLKAAVVAIIALTSSTRVSAVCGLGGEVGFGTTDDSKSVIVANNCGVIDSKSGDICGDYDQNSHVICDNSNLVTSAQTYDGRNWGDEKAQQTCYCAAGKSKFESMIPLEASQGL</sequence>
<dbReference type="EMBL" id="LNZH02000031">
    <property type="protein sequence ID" value="OCB92110.1"/>
    <property type="molecule type" value="Genomic_DNA"/>
</dbReference>
<organism evidence="2 3">
    <name type="scientific">Sanghuangporus baumii</name>
    <name type="common">Phellinus baumii</name>
    <dbReference type="NCBI Taxonomy" id="108892"/>
    <lineage>
        <taxon>Eukaryota</taxon>
        <taxon>Fungi</taxon>
        <taxon>Dikarya</taxon>
        <taxon>Basidiomycota</taxon>
        <taxon>Agaricomycotina</taxon>
        <taxon>Agaricomycetes</taxon>
        <taxon>Hymenochaetales</taxon>
        <taxon>Hymenochaetaceae</taxon>
        <taxon>Sanghuangporus</taxon>
    </lineage>
</organism>
<feature type="signal peptide" evidence="1">
    <location>
        <begin position="1"/>
        <end position="26"/>
    </location>
</feature>
<comment type="caution">
    <text evidence="2">The sequence shown here is derived from an EMBL/GenBank/DDBJ whole genome shotgun (WGS) entry which is preliminary data.</text>
</comment>
<keyword evidence="3" id="KW-1185">Reference proteome</keyword>